<dbReference type="Gene3D" id="3.20.20.150">
    <property type="entry name" value="Divalent-metal-dependent TIM barrel enzymes"/>
    <property type="match status" value="1"/>
</dbReference>
<evidence type="ECO:0000256" key="1">
    <source>
        <dbReference type="HAMAP-Rule" id="MF_00697"/>
    </source>
</evidence>
<reference evidence="2" key="1">
    <citation type="submission" date="2022-10" db="EMBL/GenBank/DDBJ databases">
        <authorList>
            <person name="Koch H."/>
        </authorList>
    </citation>
    <scope>NUCLEOTIDE SEQUENCE</scope>
    <source>
        <strain evidence="2">DNF</strain>
    </source>
</reference>
<dbReference type="Proteomes" id="UP001179121">
    <property type="component" value="Chromosome"/>
</dbReference>
<dbReference type="HAMAP" id="MF_00697">
    <property type="entry name" value="UPF0276"/>
    <property type="match status" value="1"/>
</dbReference>
<dbReference type="InterPro" id="IPR036237">
    <property type="entry name" value="Xyl_isomerase-like_sf"/>
</dbReference>
<dbReference type="PANTHER" id="PTHR42194:SF1">
    <property type="entry name" value="UPF0276 PROTEIN HI_1600"/>
    <property type="match status" value="1"/>
</dbReference>
<dbReference type="PANTHER" id="PTHR42194">
    <property type="entry name" value="UPF0276 PROTEIN HI_1600"/>
    <property type="match status" value="1"/>
</dbReference>
<dbReference type="Pfam" id="PF05114">
    <property type="entry name" value="MbnB_TglH_ChrH"/>
    <property type="match status" value="1"/>
</dbReference>
<dbReference type="NCBIfam" id="NF003818">
    <property type="entry name" value="PRK05409.1"/>
    <property type="match status" value="1"/>
</dbReference>
<comment type="similarity">
    <text evidence="1">Belongs to the UPF0276 family.</text>
</comment>
<accession>A0AA86T868</accession>
<dbReference type="SUPFAM" id="SSF51658">
    <property type="entry name" value="Xylose isomerase-like"/>
    <property type="match status" value="1"/>
</dbReference>
<dbReference type="KEGG" id="nti:DNFV4_03843"/>
<proteinExistence type="inferred from homology"/>
<name>A0AA86T868_9BACT</name>
<dbReference type="EMBL" id="OX365700">
    <property type="protein sequence ID" value="CAI4033407.1"/>
    <property type="molecule type" value="Genomic_DNA"/>
</dbReference>
<protein>
    <recommendedName>
        <fullName evidence="1">UPF0276 protein DNFV4_03843</fullName>
    </recommendedName>
</protein>
<keyword evidence="3" id="KW-1185">Reference proteome</keyword>
<gene>
    <name evidence="2" type="ORF">DNFV4_03843</name>
</gene>
<evidence type="ECO:0000313" key="2">
    <source>
        <dbReference type="EMBL" id="CAI4033407.1"/>
    </source>
</evidence>
<dbReference type="InterPro" id="IPR007801">
    <property type="entry name" value="MbnB/TglH/ChrH"/>
</dbReference>
<sequence length="282" mass="31728">MTVLVSSPPIPAQAGIGLRSRHFREILKEPPPVAWMETHPENYFGDGGLPLRVLEQIRARYPLSFHGVGLSLGSTDPLDRGHLRRLKSLIDRFEPALVSEHLSWSSVDGRFLNELLPMPYTQESLNHVCARIDEVQNVLQGPLLIENITRYLTWRDSTIPEGEFIAETARRTGCGILLDLNNVYVNAVNFHLDPLKVLDAIPAETVWEIHLAGFDRFGRWLIDTHGEAVYPEVWGLFQWAIHRFGPRPTLIEWDTNMPPLSVLVEQAKQAEAILGGSHVAAS</sequence>
<dbReference type="RefSeq" id="WP_289270582.1">
    <property type="nucleotide sequence ID" value="NZ_OX365700.1"/>
</dbReference>
<organism evidence="2 3">
    <name type="scientific">Nitrospira tepida</name>
    <dbReference type="NCBI Taxonomy" id="2973512"/>
    <lineage>
        <taxon>Bacteria</taxon>
        <taxon>Pseudomonadati</taxon>
        <taxon>Nitrospirota</taxon>
        <taxon>Nitrospiria</taxon>
        <taxon>Nitrospirales</taxon>
        <taxon>Nitrospiraceae</taxon>
        <taxon>Nitrospira</taxon>
    </lineage>
</organism>
<evidence type="ECO:0000313" key="3">
    <source>
        <dbReference type="Proteomes" id="UP001179121"/>
    </source>
</evidence>
<dbReference type="AlphaFoldDB" id="A0AA86T868"/>